<evidence type="ECO:0000256" key="3">
    <source>
        <dbReference type="ARBA" id="ARBA00023125"/>
    </source>
</evidence>
<evidence type="ECO:0000259" key="7">
    <source>
        <dbReference type="PROSITE" id="PS50811"/>
    </source>
</evidence>
<dbReference type="Proteomes" id="UP000228380">
    <property type="component" value="Unplaced"/>
</dbReference>
<evidence type="ECO:0000256" key="5">
    <source>
        <dbReference type="ARBA" id="ARBA00023242"/>
    </source>
</evidence>
<feature type="region of interest" description="Disordered" evidence="6">
    <location>
        <begin position="1"/>
        <end position="35"/>
    </location>
</feature>
<dbReference type="Pfam" id="PF03106">
    <property type="entry name" value="WRKY"/>
    <property type="match status" value="1"/>
</dbReference>
<dbReference type="AlphaFoldDB" id="A0A8B8ZEZ1"/>
<evidence type="ECO:0000256" key="2">
    <source>
        <dbReference type="ARBA" id="ARBA00023015"/>
    </source>
</evidence>
<accession>A0A8B8ZEZ1</accession>
<feature type="domain" description="WRKY" evidence="7">
    <location>
        <begin position="125"/>
        <end position="163"/>
    </location>
</feature>
<dbReference type="PANTHER" id="PTHR31221:SF334">
    <property type="entry name" value="WRKY TRANSCRIPTION FACTOR 57-RELATED"/>
    <property type="match status" value="1"/>
</dbReference>
<dbReference type="GO" id="GO:0005634">
    <property type="term" value="C:nucleus"/>
    <property type="evidence" value="ECO:0007669"/>
    <property type="project" value="UniProtKB-SubCell"/>
</dbReference>
<feature type="compositionally biased region" description="Low complexity" evidence="6">
    <location>
        <begin position="100"/>
        <end position="110"/>
    </location>
</feature>
<evidence type="ECO:0000256" key="4">
    <source>
        <dbReference type="ARBA" id="ARBA00023163"/>
    </source>
</evidence>
<dbReference type="RefSeq" id="XP_038972700.1">
    <property type="nucleotide sequence ID" value="XM_039116772.1"/>
</dbReference>
<keyword evidence="3" id="KW-0238">DNA-binding</keyword>
<dbReference type="PANTHER" id="PTHR31221">
    <property type="entry name" value="WRKY TRANSCRIPTION FACTOR PROTEIN 1-RELATED"/>
    <property type="match status" value="1"/>
</dbReference>
<proteinExistence type="predicted"/>
<dbReference type="InterPro" id="IPR003657">
    <property type="entry name" value="WRKY_dom"/>
</dbReference>
<dbReference type="PROSITE" id="PS50811">
    <property type="entry name" value="WRKY"/>
    <property type="match status" value="1"/>
</dbReference>
<evidence type="ECO:0000256" key="6">
    <source>
        <dbReference type="SAM" id="MobiDB-lite"/>
    </source>
</evidence>
<feature type="compositionally biased region" description="Gly residues" evidence="6">
    <location>
        <begin position="10"/>
        <end position="28"/>
    </location>
</feature>
<dbReference type="GO" id="GO:0003700">
    <property type="term" value="F:DNA-binding transcription factor activity"/>
    <property type="evidence" value="ECO:0007669"/>
    <property type="project" value="InterPro"/>
</dbReference>
<evidence type="ECO:0000256" key="1">
    <source>
        <dbReference type="ARBA" id="ARBA00004123"/>
    </source>
</evidence>
<sequence>MEDKNRAPRGSGGSGGPGWPFPGDGGGILSLDEICGGEREEASILSEFGWSIPLDSGPIGEDDDGFSGFGLEGAPGPSETVVAPPEAKSDQPAAALPARSSDAVSSSSSEEPPPEPDEKPAETASYYRCTNSKCTVKKRVERSSEDSTIVITTYEGQHSHHTVSFPRGSVHAQNAAAFAERLAVSTPQLYLPAMQFHQNLAVGAGQLLQTPHGEHQPSLPARTSPLPTDEGLLGDMVPPGMRNR</sequence>
<dbReference type="Gene3D" id="2.20.25.80">
    <property type="entry name" value="WRKY domain"/>
    <property type="match status" value="1"/>
</dbReference>
<protein>
    <submittedName>
        <fullName evidence="9">Probable WRKY transcription factor 57 isoform X3</fullName>
    </submittedName>
</protein>
<name>A0A8B8ZEZ1_PHODC</name>
<comment type="subcellular location">
    <subcellularLocation>
        <location evidence="1">Nucleus</location>
    </subcellularLocation>
</comment>
<dbReference type="GeneID" id="103697011"/>
<keyword evidence="8" id="KW-1185">Reference proteome</keyword>
<dbReference type="InterPro" id="IPR036576">
    <property type="entry name" value="WRKY_dom_sf"/>
</dbReference>
<gene>
    <name evidence="9" type="primary">LOC103697011</name>
</gene>
<keyword evidence="2" id="KW-0805">Transcription regulation</keyword>
<keyword evidence="4" id="KW-0804">Transcription</keyword>
<keyword evidence="5" id="KW-0539">Nucleus</keyword>
<reference evidence="9" key="1">
    <citation type="submission" date="2025-08" db="UniProtKB">
        <authorList>
            <consortium name="RefSeq"/>
        </authorList>
    </citation>
    <scope>IDENTIFICATION</scope>
    <source>
        <tissue evidence="9">Young leaves</tissue>
    </source>
</reference>
<dbReference type="SMART" id="SM00774">
    <property type="entry name" value="WRKY"/>
    <property type="match status" value="1"/>
</dbReference>
<organism evidence="8 9">
    <name type="scientific">Phoenix dactylifera</name>
    <name type="common">Date palm</name>
    <dbReference type="NCBI Taxonomy" id="42345"/>
    <lineage>
        <taxon>Eukaryota</taxon>
        <taxon>Viridiplantae</taxon>
        <taxon>Streptophyta</taxon>
        <taxon>Embryophyta</taxon>
        <taxon>Tracheophyta</taxon>
        <taxon>Spermatophyta</taxon>
        <taxon>Magnoliopsida</taxon>
        <taxon>Liliopsida</taxon>
        <taxon>Arecaceae</taxon>
        <taxon>Coryphoideae</taxon>
        <taxon>Phoeniceae</taxon>
        <taxon>Phoenix</taxon>
    </lineage>
</organism>
<feature type="region of interest" description="Disordered" evidence="6">
    <location>
        <begin position="50"/>
        <end position="124"/>
    </location>
</feature>
<evidence type="ECO:0000313" key="8">
    <source>
        <dbReference type="Proteomes" id="UP000228380"/>
    </source>
</evidence>
<feature type="region of interest" description="Disordered" evidence="6">
    <location>
        <begin position="210"/>
        <end position="244"/>
    </location>
</feature>
<dbReference type="SUPFAM" id="SSF118290">
    <property type="entry name" value="WRKY DNA-binding domain"/>
    <property type="match status" value="1"/>
</dbReference>
<evidence type="ECO:0000313" key="9">
    <source>
        <dbReference type="RefSeq" id="XP_038972700.1"/>
    </source>
</evidence>
<dbReference type="GO" id="GO:0043565">
    <property type="term" value="F:sequence-specific DNA binding"/>
    <property type="evidence" value="ECO:0007669"/>
    <property type="project" value="InterPro"/>
</dbReference>
<dbReference type="InterPro" id="IPR044810">
    <property type="entry name" value="WRKY_plant"/>
</dbReference>